<keyword evidence="3" id="KW-0560">Oxidoreductase</keyword>
<sequence>MKALITGANKGIGFAIAEALGKSGVEILVGARSESRGQDAVRKLSTKGITASFVKIDLDNFDTIHNATEEIDQLDLLINNAGIPDSYKADRPALDQKKTTFDYTTDDLRETMEVNFFGTHEMIRSFLPKLAENGKIVNITVPIQPNNFWHPLAYQTSKAAQNVMAMTYALEFKNTGSSKQIFGVMPGGVATELNGHTVGALDGFIKSAEEAGELIAKLVLDTENHNGQMIQFDGKIVTDYEVQIHG</sequence>
<name>A0A7I8DR30_9FIRM</name>
<evidence type="ECO:0000313" key="6">
    <source>
        <dbReference type="Proteomes" id="UP000515703"/>
    </source>
</evidence>
<accession>A0A7I8DR30</accession>
<dbReference type="GO" id="GO:0016491">
    <property type="term" value="F:oxidoreductase activity"/>
    <property type="evidence" value="ECO:0007669"/>
    <property type="project" value="UniProtKB-KW"/>
</dbReference>
<reference evidence="5 6" key="1">
    <citation type="submission" date="2020-08" db="EMBL/GenBank/DDBJ databases">
        <title>Draft genome sequencing of an Anaerocolumna strain isolated from anoxic soil subjected to BSD treatment.</title>
        <authorList>
            <person name="Uek A."/>
            <person name="Tonouchi A."/>
        </authorList>
    </citation>
    <scope>NUCLEOTIDE SEQUENCE [LARGE SCALE GENOMIC DNA]</scope>
    <source>
        <strain evidence="5 6">CTTW</strain>
    </source>
</reference>
<dbReference type="PANTHER" id="PTHR43963">
    <property type="entry name" value="CARBONYL REDUCTASE 1-RELATED"/>
    <property type="match status" value="1"/>
</dbReference>
<dbReference type="PRINTS" id="PR00080">
    <property type="entry name" value="SDRFAMILY"/>
</dbReference>
<comment type="similarity">
    <text evidence="1 4">Belongs to the short-chain dehydrogenases/reductases (SDR) family.</text>
</comment>
<dbReference type="KEGG" id="acht:bsdcttw_26160"/>
<proteinExistence type="inferred from homology"/>
<dbReference type="PRINTS" id="PR00081">
    <property type="entry name" value="GDHRDH"/>
</dbReference>
<dbReference type="Proteomes" id="UP000515703">
    <property type="component" value="Chromosome"/>
</dbReference>
<keyword evidence="2" id="KW-0521">NADP</keyword>
<dbReference type="Pfam" id="PF00106">
    <property type="entry name" value="adh_short"/>
    <property type="match status" value="1"/>
</dbReference>
<dbReference type="PANTHER" id="PTHR43963:SF6">
    <property type="entry name" value="CHAIN DEHYDROGENASE FAMILY PROTEIN, PUTATIVE (AFU_ORTHOLOGUE AFUA_3G15350)-RELATED"/>
    <property type="match status" value="1"/>
</dbReference>
<dbReference type="InterPro" id="IPR036291">
    <property type="entry name" value="NAD(P)-bd_dom_sf"/>
</dbReference>
<dbReference type="AlphaFoldDB" id="A0A7I8DR30"/>
<protein>
    <submittedName>
        <fullName evidence="5">Carbonyl reductase</fullName>
    </submittedName>
</protein>
<dbReference type="InterPro" id="IPR002347">
    <property type="entry name" value="SDR_fam"/>
</dbReference>
<dbReference type="Gene3D" id="3.40.50.720">
    <property type="entry name" value="NAD(P)-binding Rossmann-like Domain"/>
    <property type="match status" value="1"/>
</dbReference>
<reference evidence="5 6" key="2">
    <citation type="submission" date="2020-08" db="EMBL/GenBank/DDBJ databases">
        <authorList>
            <person name="Ueki A."/>
            <person name="Tonouchi A."/>
        </authorList>
    </citation>
    <scope>NUCLEOTIDE SEQUENCE [LARGE SCALE GENOMIC DNA]</scope>
    <source>
        <strain evidence="5 6">CTTW</strain>
    </source>
</reference>
<dbReference type="RefSeq" id="WP_185255333.1">
    <property type="nucleotide sequence ID" value="NZ_AP023368.1"/>
</dbReference>
<gene>
    <name evidence="5" type="primary">cbr</name>
    <name evidence="5" type="ORF">bsdcttw_26160</name>
</gene>
<keyword evidence="6" id="KW-1185">Reference proteome</keyword>
<evidence type="ECO:0000256" key="2">
    <source>
        <dbReference type="ARBA" id="ARBA00022857"/>
    </source>
</evidence>
<evidence type="ECO:0000256" key="1">
    <source>
        <dbReference type="ARBA" id="ARBA00006484"/>
    </source>
</evidence>
<evidence type="ECO:0000256" key="3">
    <source>
        <dbReference type="ARBA" id="ARBA00023002"/>
    </source>
</evidence>
<evidence type="ECO:0000313" key="5">
    <source>
        <dbReference type="EMBL" id="BCJ99575.1"/>
    </source>
</evidence>
<dbReference type="EMBL" id="AP023368">
    <property type="protein sequence ID" value="BCJ99575.1"/>
    <property type="molecule type" value="Genomic_DNA"/>
</dbReference>
<evidence type="ECO:0000256" key="4">
    <source>
        <dbReference type="RuleBase" id="RU000363"/>
    </source>
</evidence>
<dbReference type="SUPFAM" id="SSF51735">
    <property type="entry name" value="NAD(P)-binding Rossmann-fold domains"/>
    <property type="match status" value="1"/>
</dbReference>
<organism evidence="5 6">
    <name type="scientific">Anaerocolumna chitinilytica</name>
    <dbReference type="NCBI Taxonomy" id="1727145"/>
    <lineage>
        <taxon>Bacteria</taxon>
        <taxon>Bacillati</taxon>
        <taxon>Bacillota</taxon>
        <taxon>Clostridia</taxon>
        <taxon>Lachnospirales</taxon>
        <taxon>Lachnospiraceae</taxon>
        <taxon>Anaerocolumna</taxon>
    </lineage>
</organism>